<accession>A0ABY9CK98</accession>
<dbReference type="Pfam" id="PF12842">
    <property type="entry name" value="DUF3819"/>
    <property type="match status" value="1"/>
</dbReference>
<evidence type="ECO:0000256" key="1">
    <source>
        <dbReference type="SAM" id="MobiDB-lite"/>
    </source>
</evidence>
<dbReference type="EMBL" id="CP126656">
    <property type="protein sequence ID" value="WJZ94974.1"/>
    <property type="molecule type" value="Genomic_DNA"/>
</dbReference>
<feature type="domain" description="CCR4-NOT transcription complex subunit 1" evidence="2">
    <location>
        <begin position="183"/>
        <end position="222"/>
    </location>
</feature>
<evidence type="ECO:0000259" key="2">
    <source>
        <dbReference type="Pfam" id="PF12842"/>
    </source>
</evidence>
<proteinExistence type="predicted"/>
<evidence type="ECO:0000313" key="4">
    <source>
        <dbReference type="Proteomes" id="UP001227230"/>
    </source>
</evidence>
<gene>
    <name evidence="3" type="ORF">VitviT2T_013778</name>
</gene>
<evidence type="ECO:0000313" key="3">
    <source>
        <dbReference type="EMBL" id="WJZ94974.1"/>
    </source>
</evidence>
<organism evidence="3 4">
    <name type="scientific">Vitis vinifera</name>
    <name type="common">Grape</name>
    <dbReference type="NCBI Taxonomy" id="29760"/>
    <lineage>
        <taxon>Eukaryota</taxon>
        <taxon>Viridiplantae</taxon>
        <taxon>Streptophyta</taxon>
        <taxon>Embryophyta</taxon>
        <taxon>Tracheophyta</taxon>
        <taxon>Spermatophyta</taxon>
        <taxon>Magnoliopsida</taxon>
        <taxon>eudicotyledons</taxon>
        <taxon>Gunneridae</taxon>
        <taxon>Pentapetalae</taxon>
        <taxon>rosids</taxon>
        <taxon>Vitales</taxon>
        <taxon>Vitaceae</taxon>
        <taxon>Viteae</taxon>
        <taxon>Vitis</taxon>
    </lineage>
</organism>
<dbReference type="InterPro" id="IPR024557">
    <property type="entry name" value="CNOT1_dom_4"/>
</dbReference>
<keyword evidence="4" id="KW-1185">Reference proteome</keyword>
<sequence>MESSEQYIESSSDASLANIESFLPECINNVARPLETIPQSADTCHILVEKKGIAAVLVACTILSSETRLDGTFNCTTDTNEPTAAPGGGGTKHCSRGRESSHPAWDFAPLTRSLSSILPIHPYHDHVRCWSELRCEMLVKKGKNTGAINGCKSSWKFGSLHMQRPPSRRHNESCLWNSPQDLNIGTELLEQALPFLTNDNLDLGCVVIEHAAIEKALPTIDEASCEVWGYLAACVKDLCSCHFAKE</sequence>
<name>A0ABY9CK98_VITVI</name>
<protein>
    <recommendedName>
        <fullName evidence="2">CCR4-NOT transcription complex subunit 1 domain-containing protein</fullName>
    </recommendedName>
</protein>
<dbReference type="Proteomes" id="UP001227230">
    <property type="component" value="Chromosome 9"/>
</dbReference>
<feature type="region of interest" description="Disordered" evidence="1">
    <location>
        <begin position="78"/>
        <end position="98"/>
    </location>
</feature>
<reference evidence="3 4" key="1">
    <citation type="journal article" date="2023" name="Hortic Res">
        <title>The complete reference genome for grapevine (Vitis vinifera L.) genetics and breeding.</title>
        <authorList>
            <person name="Shi X."/>
            <person name="Cao S."/>
            <person name="Wang X."/>
            <person name="Huang S."/>
            <person name="Wang Y."/>
            <person name="Liu Z."/>
            <person name="Liu W."/>
            <person name="Leng X."/>
            <person name="Peng Y."/>
            <person name="Wang N."/>
            <person name="Wang Y."/>
            <person name="Ma Z."/>
            <person name="Xu X."/>
            <person name="Zhang F."/>
            <person name="Xue H."/>
            <person name="Zhong H."/>
            <person name="Wang Y."/>
            <person name="Zhang K."/>
            <person name="Velt A."/>
            <person name="Avia K."/>
            <person name="Holtgrawe D."/>
            <person name="Grimplet J."/>
            <person name="Matus J.T."/>
            <person name="Ware D."/>
            <person name="Wu X."/>
            <person name="Wang H."/>
            <person name="Liu C."/>
            <person name="Fang Y."/>
            <person name="Rustenholz C."/>
            <person name="Cheng Z."/>
            <person name="Xiao H."/>
            <person name="Zhou Y."/>
        </authorList>
    </citation>
    <scope>NUCLEOTIDE SEQUENCE [LARGE SCALE GENOMIC DNA]</scope>
    <source>
        <strain evidence="4">cv. Pinot noir / PN40024</strain>
        <tissue evidence="3">Leaf</tissue>
    </source>
</reference>